<organism evidence="1 2">
    <name type="scientific">Pandoraea eparura</name>
    <dbReference type="NCBI Taxonomy" id="2508291"/>
    <lineage>
        <taxon>Bacteria</taxon>
        <taxon>Pseudomonadati</taxon>
        <taxon>Pseudomonadota</taxon>
        <taxon>Betaproteobacteria</taxon>
        <taxon>Burkholderiales</taxon>
        <taxon>Burkholderiaceae</taxon>
        <taxon>Pandoraea</taxon>
    </lineage>
</organism>
<dbReference type="EMBL" id="CABPSH010000023">
    <property type="protein sequence ID" value="VVE49713.1"/>
    <property type="molecule type" value="Genomic_DNA"/>
</dbReference>
<proteinExistence type="predicted"/>
<accession>A0A5E4YP54</accession>
<keyword evidence="2" id="KW-1185">Reference proteome</keyword>
<dbReference type="Proteomes" id="UP000400981">
    <property type="component" value="Unassembled WGS sequence"/>
</dbReference>
<sequence>MSVALELVEAFSVLSEVHPGESVYVCIRKDLAFRPSCRLNGPYWVDLHVGSSYRLAKSYAGLSLGAANEVALRYLLKHVDGIGPWLH</sequence>
<dbReference type="AlphaFoldDB" id="A0A5E4YP54"/>
<evidence type="ECO:0000313" key="1">
    <source>
        <dbReference type="EMBL" id="VVE49713.1"/>
    </source>
</evidence>
<evidence type="ECO:0000313" key="2">
    <source>
        <dbReference type="Proteomes" id="UP000400981"/>
    </source>
</evidence>
<protein>
    <submittedName>
        <fullName evidence="1">Uncharacterized protein</fullName>
    </submittedName>
</protein>
<name>A0A5E4YP54_9BURK</name>
<reference evidence="1 2" key="1">
    <citation type="submission" date="2019-08" db="EMBL/GenBank/DDBJ databases">
        <authorList>
            <person name="Peeters C."/>
        </authorList>
    </citation>
    <scope>NUCLEOTIDE SEQUENCE [LARGE SCALE GENOMIC DNA]</scope>
    <source>
        <strain evidence="1 2">LMG 31012</strain>
    </source>
</reference>
<gene>
    <name evidence="1" type="ORF">PEP31012_04636</name>
</gene>